<dbReference type="Proteomes" id="UP000033072">
    <property type="component" value="Chromosome"/>
</dbReference>
<reference evidence="3 4" key="1">
    <citation type="submission" date="2014-07" db="EMBL/GenBank/DDBJ databases">
        <title>Methanogenic archaea and the global carbon cycle.</title>
        <authorList>
            <person name="Henriksen J.R."/>
            <person name="Luke J."/>
            <person name="Reinhart S."/>
            <person name="Benedict M.N."/>
            <person name="Youngblut N.D."/>
            <person name="Metcalf M.E."/>
            <person name="Whitaker R.J."/>
            <person name="Metcalf W.W."/>
        </authorList>
    </citation>
    <scope>NUCLEOTIDE SEQUENCE [LARGE SCALE GENOMIC DNA]</scope>
    <source>
        <strain evidence="3 4">Z-7289</strain>
    </source>
</reference>
<keyword evidence="4" id="KW-1185">Reference proteome</keyword>
<feature type="region of interest" description="Disordered" evidence="1">
    <location>
        <begin position="115"/>
        <end position="143"/>
    </location>
</feature>
<dbReference type="KEGG" id="mls:MSLAZ_0809"/>
<evidence type="ECO:0000313" key="3">
    <source>
        <dbReference type="EMBL" id="AKB74070.1"/>
    </source>
</evidence>
<feature type="domain" description="B-block binding subunit of TFIIIC" evidence="2">
    <location>
        <begin position="16"/>
        <end position="66"/>
    </location>
</feature>
<dbReference type="Pfam" id="PF04182">
    <property type="entry name" value="B-block_TFIIIC"/>
    <property type="match status" value="1"/>
</dbReference>
<evidence type="ECO:0000259" key="2">
    <source>
        <dbReference type="Pfam" id="PF04182"/>
    </source>
</evidence>
<proteinExistence type="predicted"/>
<evidence type="ECO:0000313" key="4">
    <source>
        <dbReference type="Proteomes" id="UP000033072"/>
    </source>
</evidence>
<name>A0A0E3WR69_9EURY</name>
<organism evidence="3 4">
    <name type="scientific">Methanosarcina lacustris Z-7289</name>
    <dbReference type="NCBI Taxonomy" id="1434111"/>
    <lineage>
        <taxon>Archaea</taxon>
        <taxon>Methanobacteriati</taxon>
        <taxon>Methanobacteriota</taxon>
        <taxon>Stenosarchaea group</taxon>
        <taxon>Methanomicrobia</taxon>
        <taxon>Methanosarcinales</taxon>
        <taxon>Methanosarcinaceae</taxon>
        <taxon>Methanosarcina</taxon>
    </lineage>
</organism>
<feature type="compositionally biased region" description="Acidic residues" evidence="1">
    <location>
        <begin position="121"/>
        <end position="137"/>
    </location>
</feature>
<accession>A0A0E3WR69</accession>
<dbReference type="AlphaFoldDB" id="A0A0E3WR69"/>
<dbReference type="SUPFAM" id="SSF46785">
    <property type="entry name" value="Winged helix' DNA-binding domain"/>
    <property type="match status" value="1"/>
</dbReference>
<sequence>MEAGMDLEEEAYNIIRRHKDGVFQNVIWKELDIDSRKCSRIIKKLLDKDLIIREVGVSNGARTYLLKAKEEVKEKYDLLLSRDLFSACTGCTGDCEPEYCGRLSEWIENLTVENAEKSGEVEEDTNIEAEDEDEFEEEILKES</sequence>
<dbReference type="PATRIC" id="fig|1434111.4.peg.1024"/>
<dbReference type="STRING" id="1434111.MSLAZ_0809"/>
<evidence type="ECO:0000256" key="1">
    <source>
        <dbReference type="SAM" id="MobiDB-lite"/>
    </source>
</evidence>
<dbReference type="HOGENOM" id="CLU_142666_1_0_2"/>
<dbReference type="InterPro" id="IPR007309">
    <property type="entry name" value="TFIIIC_Bblock-bd"/>
</dbReference>
<protein>
    <recommendedName>
        <fullName evidence="2">B-block binding subunit of TFIIIC domain-containing protein</fullName>
    </recommendedName>
</protein>
<dbReference type="Gene3D" id="1.10.10.10">
    <property type="entry name" value="Winged helix-like DNA-binding domain superfamily/Winged helix DNA-binding domain"/>
    <property type="match status" value="1"/>
</dbReference>
<gene>
    <name evidence="3" type="ORF">MSLAZ_0809</name>
</gene>
<dbReference type="InterPro" id="IPR036390">
    <property type="entry name" value="WH_DNA-bd_sf"/>
</dbReference>
<dbReference type="EMBL" id="CP009515">
    <property type="protein sequence ID" value="AKB74070.1"/>
    <property type="molecule type" value="Genomic_DNA"/>
</dbReference>
<dbReference type="InterPro" id="IPR036388">
    <property type="entry name" value="WH-like_DNA-bd_sf"/>
</dbReference>